<evidence type="ECO:0000313" key="4">
    <source>
        <dbReference type="EMBL" id="PUX23615.1"/>
    </source>
</evidence>
<dbReference type="RefSeq" id="WP_075197938.1">
    <property type="nucleotide sequence ID" value="NZ_CP187984.1"/>
</dbReference>
<evidence type="ECO:0000256" key="2">
    <source>
        <dbReference type="SAM" id="Phobius"/>
    </source>
</evidence>
<dbReference type="AlphaFoldDB" id="A0A2T7B6S3"/>
<comment type="subcellular location">
    <subcellularLocation>
        <location evidence="1">Membrane</location>
        <topology evidence="1">Single-pass membrane protein</topology>
    </subcellularLocation>
</comment>
<comment type="caution">
    <text evidence="4">The sequence shown here is derived from an EMBL/GenBank/DDBJ whole genome shotgun (WGS) entry which is preliminary data.</text>
</comment>
<dbReference type="OrthoDB" id="6561530at2"/>
<evidence type="ECO:0000259" key="3">
    <source>
        <dbReference type="Pfam" id="PF12528"/>
    </source>
</evidence>
<dbReference type="Pfam" id="PF12528">
    <property type="entry name" value="T2SSppdC"/>
    <property type="match status" value="1"/>
</dbReference>
<keyword evidence="2" id="KW-0812">Transmembrane</keyword>
<protein>
    <submittedName>
        <fullName evidence="4">Prepilin-type N-terminal cleavage/methylation domain-containing protein</fullName>
    </submittedName>
</protein>
<proteinExistence type="predicted"/>
<dbReference type="NCBIfam" id="NF007660">
    <property type="entry name" value="PRK10332.1"/>
    <property type="match status" value="1"/>
</dbReference>
<feature type="transmembrane region" description="Helical" evidence="2">
    <location>
        <begin position="20"/>
        <end position="44"/>
    </location>
</feature>
<gene>
    <name evidence="4" type="ORF">BS411_06750</name>
</gene>
<keyword evidence="2" id="KW-0472">Membrane</keyword>
<accession>A0A2T7B6S3</accession>
<evidence type="ECO:0000256" key="1">
    <source>
        <dbReference type="ARBA" id="ARBA00004167"/>
    </source>
</evidence>
<name>A0A2T7B6S3_9ENTR</name>
<organism evidence="4">
    <name type="scientific">Cronobacter turicensis</name>
    <dbReference type="NCBI Taxonomy" id="413502"/>
    <lineage>
        <taxon>Bacteria</taxon>
        <taxon>Pseudomonadati</taxon>
        <taxon>Pseudomonadota</taxon>
        <taxon>Gammaproteobacteria</taxon>
        <taxon>Enterobacterales</taxon>
        <taxon>Enterobacteriaceae</taxon>
        <taxon>Cronobacter</taxon>
    </lineage>
</organism>
<feature type="domain" description="Prepilin peptidase dependent protein C-like C-terminal" evidence="3">
    <location>
        <begin position="35"/>
        <end position="106"/>
    </location>
</feature>
<dbReference type="InterPro" id="IPR022204">
    <property type="entry name" value="PpdC-like_C"/>
</dbReference>
<dbReference type="GO" id="GO:0016020">
    <property type="term" value="C:membrane"/>
    <property type="evidence" value="ECO:0007669"/>
    <property type="project" value="UniProtKB-SubCell"/>
</dbReference>
<dbReference type="InterPro" id="IPR012902">
    <property type="entry name" value="N_methyl_site"/>
</dbReference>
<sequence>MPASVTRQRQAGFSLPEVLVSLVLFIIIIGALTGYYQVLAQGFLNQWHYRQLWRFASQQAEISPPPLPSGWKATRVETSGAGCVSISVIVSSPGGRQGQLKRLHCPSEEQ</sequence>
<dbReference type="NCBIfam" id="TIGR02532">
    <property type="entry name" value="IV_pilin_GFxxxE"/>
    <property type="match status" value="1"/>
</dbReference>
<reference evidence="4" key="1">
    <citation type="submission" date="2016-12" db="EMBL/GenBank/DDBJ databases">
        <title>Analysis of the Molecular Diversity Among Cronobacter Species Isolated from Filth Flies Using a Pan Genomic DNA Microarray.</title>
        <authorList>
            <person name="Pava-Ripoll M."/>
            <person name="Tall B."/>
            <person name="Farber J."/>
            <person name="Fanning S."/>
            <person name="Lehner A."/>
            <person name="Stephan R."/>
            <person name="Pagotto F."/>
            <person name="Iverson C."/>
            <person name="Ziobro G."/>
            <person name="Miller A."/>
            <person name="Pearson R."/>
            <person name="Yan Q."/>
            <person name="Kim M."/>
            <person name="Jeong S."/>
            <person name="Park J."/>
            <person name="Jun S."/>
            <person name="Choi H."/>
            <person name="Chung T."/>
            <person name="Yoo Y."/>
            <person name="Park E."/>
            <person name="Hwang S."/>
            <person name="Lee B."/>
            <person name="Sathyamoorthy V."/>
            <person name="Carter L."/>
            <person name="Mammel M."/>
            <person name="Jackson S."/>
            <person name="Kothary M."/>
            <person name="Patel I."/>
            <person name="Grim C."/>
            <person name="Gopinath G."/>
            <person name="Gangiredla J."/>
            <person name="Chase H."/>
        </authorList>
    </citation>
    <scope>NUCLEOTIDE SEQUENCE [LARGE SCALE GENOMIC DNA]</scope>
    <source>
        <strain evidence="4">MOD1-Sh41s</strain>
    </source>
</reference>
<dbReference type="Pfam" id="PF07963">
    <property type="entry name" value="N_methyl"/>
    <property type="match status" value="1"/>
</dbReference>
<dbReference type="EMBL" id="MSAG01000012">
    <property type="protein sequence ID" value="PUX23615.1"/>
    <property type="molecule type" value="Genomic_DNA"/>
</dbReference>
<keyword evidence="2" id="KW-1133">Transmembrane helix</keyword>